<gene>
    <name evidence="5" type="ORF">FNV43_RR19827</name>
</gene>
<feature type="transmembrane region" description="Helical" evidence="4">
    <location>
        <begin position="105"/>
        <end position="130"/>
    </location>
</feature>
<dbReference type="GO" id="GO:0016020">
    <property type="term" value="C:membrane"/>
    <property type="evidence" value="ECO:0007669"/>
    <property type="project" value="InterPro"/>
</dbReference>
<evidence type="ECO:0000313" key="5">
    <source>
        <dbReference type="EMBL" id="KAF3437074.1"/>
    </source>
</evidence>
<dbReference type="EMBL" id="VOIH02000009">
    <property type="protein sequence ID" value="KAF3437074.1"/>
    <property type="molecule type" value="Genomic_DNA"/>
</dbReference>
<proteinExistence type="predicted"/>
<keyword evidence="3 4" id="KW-0472">Membrane</keyword>
<feature type="transmembrane region" description="Helical" evidence="4">
    <location>
        <begin position="151"/>
        <end position="173"/>
    </location>
</feature>
<feature type="transmembrane region" description="Helical" evidence="4">
    <location>
        <begin position="12"/>
        <end position="37"/>
    </location>
</feature>
<sequence>MSKGMSRFILVVYSNALATLILLPYAILVESVAGCVIALHSRITPKMEKLDLKNSRSLVKIMGTLVLISGAMIIVFYNGSPIGTVPDSSTENTYPTNQSPTTNYWIIRGLFIAIASVSKAVSISDFLFSLRLNAAVIKEYPSQKVILKPDVELISVFYTAIIGNALTLSVQMWCTQKKGPLFVAMFAPLGIAIAAIMGAIFLGDTL</sequence>
<evidence type="ECO:0000256" key="1">
    <source>
        <dbReference type="ARBA" id="ARBA00022692"/>
    </source>
</evidence>
<feature type="transmembrane region" description="Helical" evidence="4">
    <location>
        <begin position="58"/>
        <end position="77"/>
    </location>
</feature>
<name>A0A8K0DZZ7_9ROSA</name>
<accession>A0A8K0DZZ7</accession>
<evidence type="ECO:0008006" key="7">
    <source>
        <dbReference type="Google" id="ProtNLM"/>
    </source>
</evidence>
<protein>
    <recommendedName>
        <fullName evidence="7">WAT1-related protein</fullName>
    </recommendedName>
</protein>
<dbReference type="AlphaFoldDB" id="A0A8K0DZZ7"/>
<feature type="transmembrane region" description="Helical" evidence="4">
    <location>
        <begin position="179"/>
        <end position="202"/>
    </location>
</feature>
<organism evidence="5 6">
    <name type="scientific">Rhamnella rubrinervis</name>
    <dbReference type="NCBI Taxonomy" id="2594499"/>
    <lineage>
        <taxon>Eukaryota</taxon>
        <taxon>Viridiplantae</taxon>
        <taxon>Streptophyta</taxon>
        <taxon>Embryophyta</taxon>
        <taxon>Tracheophyta</taxon>
        <taxon>Spermatophyta</taxon>
        <taxon>Magnoliopsida</taxon>
        <taxon>eudicotyledons</taxon>
        <taxon>Gunneridae</taxon>
        <taxon>Pentapetalae</taxon>
        <taxon>rosids</taxon>
        <taxon>fabids</taxon>
        <taxon>Rosales</taxon>
        <taxon>Rhamnaceae</taxon>
        <taxon>rhamnoid group</taxon>
        <taxon>Rhamneae</taxon>
        <taxon>Rhamnella</taxon>
    </lineage>
</organism>
<dbReference type="InterPro" id="IPR030184">
    <property type="entry name" value="WAT1-related"/>
</dbReference>
<dbReference type="OrthoDB" id="1728340at2759"/>
<dbReference type="GO" id="GO:0022857">
    <property type="term" value="F:transmembrane transporter activity"/>
    <property type="evidence" value="ECO:0007669"/>
    <property type="project" value="InterPro"/>
</dbReference>
<keyword evidence="6" id="KW-1185">Reference proteome</keyword>
<evidence type="ECO:0000256" key="4">
    <source>
        <dbReference type="SAM" id="Phobius"/>
    </source>
</evidence>
<evidence type="ECO:0000313" key="6">
    <source>
        <dbReference type="Proteomes" id="UP000796880"/>
    </source>
</evidence>
<dbReference type="Proteomes" id="UP000796880">
    <property type="component" value="Unassembled WGS sequence"/>
</dbReference>
<keyword evidence="2 4" id="KW-1133">Transmembrane helix</keyword>
<dbReference type="PANTHER" id="PTHR31218">
    <property type="entry name" value="WAT1-RELATED PROTEIN"/>
    <property type="match status" value="1"/>
</dbReference>
<reference evidence="5" key="1">
    <citation type="submission" date="2020-03" db="EMBL/GenBank/DDBJ databases">
        <title>A high-quality chromosome-level genome assembly of a woody plant with both climbing and erect habits, Rhamnella rubrinervis.</title>
        <authorList>
            <person name="Lu Z."/>
            <person name="Yang Y."/>
            <person name="Zhu X."/>
            <person name="Sun Y."/>
        </authorList>
    </citation>
    <scope>NUCLEOTIDE SEQUENCE</scope>
    <source>
        <strain evidence="5">BYM</strain>
        <tissue evidence="5">Leaf</tissue>
    </source>
</reference>
<comment type="caution">
    <text evidence="5">The sequence shown here is derived from an EMBL/GenBank/DDBJ whole genome shotgun (WGS) entry which is preliminary data.</text>
</comment>
<evidence type="ECO:0000256" key="3">
    <source>
        <dbReference type="ARBA" id="ARBA00023136"/>
    </source>
</evidence>
<keyword evidence="1 4" id="KW-0812">Transmembrane</keyword>
<evidence type="ECO:0000256" key="2">
    <source>
        <dbReference type="ARBA" id="ARBA00022989"/>
    </source>
</evidence>